<protein>
    <submittedName>
        <fullName evidence="1">Uncharacterized protein</fullName>
    </submittedName>
</protein>
<name>A0A135L9B6_PENPA</name>
<reference evidence="1 2" key="1">
    <citation type="journal article" date="2016" name="BMC Genomics">
        <title>Genome sequencing and secondary metabolism of the postharvest pathogen Penicillium griseofulvum.</title>
        <authorList>
            <person name="Banani H."/>
            <person name="Marcet-Houben M."/>
            <person name="Ballester A.R."/>
            <person name="Abbruscato P."/>
            <person name="Gonzalez-Candelas L."/>
            <person name="Gabaldon T."/>
            <person name="Spadaro D."/>
        </authorList>
    </citation>
    <scope>NUCLEOTIDE SEQUENCE [LARGE SCALE GENOMIC DNA]</scope>
    <source>
        <strain evidence="1 2">PG3</strain>
    </source>
</reference>
<keyword evidence="2" id="KW-1185">Reference proteome</keyword>
<comment type="caution">
    <text evidence="1">The sequence shown here is derived from an EMBL/GenBank/DDBJ whole genome shotgun (WGS) entry which is preliminary data.</text>
</comment>
<proteinExistence type="predicted"/>
<dbReference type="EMBL" id="LHQR01000070">
    <property type="protein sequence ID" value="KXG45543.1"/>
    <property type="molecule type" value="Genomic_DNA"/>
</dbReference>
<dbReference type="OMA" id="HEMEKEW"/>
<evidence type="ECO:0000313" key="2">
    <source>
        <dbReference type="Proteomes" id="UP000070168"/>
    </source>
</evidence>
<dbReference type="Proteomes" id="UP000070168">
    <property type="component" value="Unassembled WGS sequence"/>
</dbReference>
<dbReference type="AlphaFoldDB" id="A0A135L9B6"/>
<evidence type="ECO:0000313" key="1">
    <source>
        <dbReference type="EMBL" id="KXG45543.1"/>
    </source>
</evidence>
<organism evidence="1 2">
    <name type="scientific">Penicillium patulum</name>
    <name type="common">Penicillium griseofulvum</name>
    <dbReference type="NCBI Taxonomy" id="5078"/>
    <lineage>
        <taxon>Eukaryota</taxon>
        <taxon>Fungi</taxon>
        <taxon>Dikarya</taxon>
        <taxon>Ascomycota</taxon>
        <taxon>Pezizomycotina</taxon>
        <taxon>Eurotiomycetes</taxon>
        <taxon>Eurotiomycetidae</taxon>
        <taxon>Eurotiales</taxon>
        <taxon>Aspergillaceae</taxon>
        <taxon>Penicillium</taxon>
    </lineage>
</organism>
<sequence length="387" mass="45259">MTEITLFSSIVRSFEKIPTELSHQIIDDLRVWDVLKLLCYDNDRVDECINSHPIARVIIGVDPHTIFSMRFAVKFYREFFSKLGKKLVEEDSILAKDIYSARLLKRYQLLDHMYARIYWEIREHWQKLDLTRFGASNFISFKEWPDPRSKSNVLSSYTFQTMKKYWDEIQHAKATLFNQMASELRWGADLLEANPDILKRTLDPAQERRPNTAHIVSRMRRDAAKIVRSPNEKFVFSEHFEYVFVQVIPFDSALTELLSLMQSQGIVVGNQVTDGLPSSVTKLANIVVCGLPSFYKSALETRKELFKRKPWSTANVKGEILRTGNTPWSEQLKTPLSIDGSFFTPFKTGTVRDFVRPRSCNWEPHSEMEKEWVESFVELYRYLTGRK</sequence>
<dbReference type="RefSeq" id="XP_040644079.1">
    <property type="nucleotide sequence ID" value="XM_040791023.1"/>
</dbReference>
<dbReference type="GeneID" id="63706323"/>
<gene>
    <name evidence="1" type="ORF">PGRI_033100</name>
</gene>
<accession>A0A135L9B6</accession>
<dbReference type="OrthoDB" id="3478523at2759"/>